<keyword evidence="5" id="KW-1185">Reference proteome</keyword>
<organism evidence="4 5">
    <name type="scientific">Micromonospora marina</name>
    <dbReference type="NCBI Taxonomy" id="307120"/>
    <lineage>
        <taxon>Bacteria</taxon>
        <taxon>Bacillati</taxon>
        <taxon>Actinomycetota</taxon>
        <taxon>Actinomycetes</taxon>
        <taxon>Micromonosporales</taxon>
        <taxon>Micromonosporaceae</taxon>
        <taxon>Micromonospora</taxon>
    </lineage>
</organism>
<dbReference type="RefSeq" id="WP_018786786.1">
    <property type="nucleotide sequence ID" value="NZ_FMCV01000018.1"/>
</dbReference>
<dbReference type="EMBL" id="FMCV01000018">
    <property type="protein sequence ID" value="SCF33873.1"/>
    <property type="molecule type" value="Genomic_DNA"/>
</dbReference>
<comment type="similarity">
    <text evidence="1">Belongs to the thioesterase family.</text>
</comment>
<evidence type="ECO:0000256" key="1">
    <source>
        <dbReference type="ARBA" id="ARBA00007169"/>
    </source>
</evidence>
<gene>
    <name evidence="4" type="ORF">GA0070215_118103</name>
</gene>
<dbReference type="InterPro" id="IPR001031">
    <property type="entry name" value="Thioesterase"/>
</dbReference>
<evidence type="ECO:0000259" key="3">
    <source>
        <dbReference type="Pfam" id="PF00975"/>
    </source>
</evidence>
<sequence length="271" mass="29700">MNGRPVQTGANPWVVRWRHVPRPRLRLFCFPYAGGGAAVYREWPALLPEDVEVCAIQPPGRENRSGEPLLDRVEQHLPPLTEVLQAAGDVPYATFGHSLGAMVSFEVVRRLHRAGGRLPTRMFVSGRPAPQIGPSYTPIHELPDDEFCASIVRLNGTDADLFTHPELAAYFVPILRADFAVSERHRHVAGAALPVPVTAYCGAEDPTVSPEVMAGWAEQTSASFALRVLPGDHFFLRSARSPLLADVAHHLRPRPAPAGRSQPVPTSTRKE</sequence>
<dbReference type="Proteomes" id="UP000198551">
    <property type="component" value="Unassembled WGS sequence"/>
</dbReference>
<name>A0A1C4ZLJ8_9ACTN</name>
<feature type="domain" description="Thioesterase" evidence="3">
    <location>
        <begin position="26"/>
        <end position="244"/>
    </location>
</feature>
<accession>A0A1C4ZLJ8</accession>
<dbReference type="Pfam" id="PF00975">
    <property type="entry name" value="Thioesterase"/>
    <property type="match status" value="1"/>
</dbReference>
<proteinExistence type="inferred from homology"/>
<dbReference type="InterPro" id="IPR029058">
    <property type="entry name" value="AB_hydrolase_fold"/>
</dbReference>
<dbReference type="AlphaFoldDB" id="A0A1C4ZLJ8"/>
<evidence type="ECO:0000313" key="4">
    <source>
        <dbReference type="EMBL" id="SCF33873.1"/>
    </source>
</evidence>
<dbReference type="GO" id="GO:0008610">
    <property type="term" value="P:lipid biosynthetic process"/>
    <property type="evidence" value="ECO:0007669"/>
    <property type="project" value="TreeGrafter"/>
</dbReference>
<dbReference type="SUPFAM" id="SSF53474">
    <property type="entry name" value="alpha/beta-Hydrolases"/>
    <property type="match status" value="1"/>
</dbReference>
<dbReference type="Gene3D" id="3.40.50.1820">
    <property type="entry name" value="alpha/beta hydrolase"/>
    <property type="match status" value="1"/>
</dbReference>
<dbReference type="PANTHER" id="PTHR11487:SF0">
    <property type="entry name" value="S-ACYL FATTY ACID SYNTHASE THIOESTERASE, MEDIUM CHAIN"/>
    <property type="match status" value="1"/>
</dbReference>
<dbReference type="InterPro" id="IPR012223">
    <property type="entry name" value="TEII"/>
</dbReference>
<reference evidence="5" key="1">
    <citation type="submission" date="2016-06" db="EMBL/GenBank/DDBJ databases">
        <authorList>
            <person name="Varghese N."/>
        </authorList>
    </citation>
    <scope>NUCLEOTIDE SEQUENCE [LARGE SCALE GENOMIC DNA]</scope>
    <source>
        <strain evidence="5">DSM 45555</strain>
    </source>
</reference>
<evidence type="ECO:0000256" key="2">
    <source>
        <dbReference type="SAM" id="MobiDB-lite"/>
    </source>
</evidence>
<feature type="region of interest" description="Disordered" evidence="2">
    <location>
        <begin position="252"/>
        <end position="271"/>
    </location>
</feature>
<dbReference type="PANTHER" id="PTHR11487">
    <property type="entry name" value="THIOESTERASE"/>
    <property type="match status" value="1"/>
</dbReference>
<protein>
    <submittedName>
        <fullName evidence="4">Surfactin synthase thioesterase subunit</fullName>
    </submittedName>
</protein>
<evidence type="ECO:0000313" key="5">
    <source>
        <dbReference type="Proteomes" id="UP000198551"/>
    </source>
</evidence>